<sequence length="139" mass="14452">MAVFGKGSSKFNSETTIISEGAYIKGELACGSVLYIEGHVDGMIKSNNTVVIGKNGKVTGIISANKIVVNGIFEGNVDADSVEILSGGFVLGDICSGSFSIENGGKFDGKSSLKKSNSMQSLENFEIIDTEESGASKDI</sequence>
<dbReference type="OrthoDB" id="5327254at2"/>
<evidence type="ECO:0000256" key="1">
    <source>
        <dbReference type="ARBA" id="ARBA00044755"/>
    </source>
</evidence>
<dbReference type="Proteomes" id="UP000194309">
    <property type="component" value="Chromosome"/>
</dbReference>
<protein>
    <submittedName>
        <fullName evidence="2">Bactofilin domain protein</fullName>
    </submittedName>
</protein>
<dbReference type="InterPro" id="IPR007607">
    <property type="entry name" value="BacA/B"/>
</dbReference>
<dbReference type="Pfam" id="PF04519">
    <property type="entry name" value="Bactofilin"/>
    <property type="match status" value="1"/>
</dbReference>
<evidence type="ECO:0000313" key="3">
    <source>
        <dbReference type="Proteomes" id="UP000194309"/>
    </source>
</evidence>
<dbReference type="EMBL" id="CP018788">
    <property type="protein sequence ID" value="ARQ98836.1"/>
    <property type="molecule type" value="Genomic_DNA"/>
</dbReference>
<dbReference type="KEGG" id="cdev:CIGN_0539"/>
<dbReference type="AlphaFoldDB" id="A0A1X9SRG2"/>
<accession>A0A381D879</accession>
<proteinExistence type="inferred from homology"/>
<dbReference type="PANTHER" id="PTHR35024:SF4">
    <property type="entry name" value="POLYMER-FORMING CYTOSKELETAL PROTEIN"/>
    <property type="match status" value="1"/>
</dbReference>
<keyword evidence="3" id="KW-1185">Reference proteome</keyword>
<dbReference type="STRING" id="1660064.CIGN_0539"/>
<accession>A0A1X9SRG2</accession>
<comment type="similarity">
    <text evidence="1">Belongs to the bactofilin family.</text>
</comment>
<organism evidence="2 3">
    <name type="scientific">Campylobacter devanensis</name>
    <dbReference type="NCBI Taxonomy" id="3161138"/>
    <lineage>
        <taxon>Bacteria</taxon>
        <taxon>Pseudomonadati</taxon>
        <taxon>Campylobacterota</taxon>
        <taxon>Epsilonproteobacteria</taxon>
        <taxon>Campylobacterales</taxon>
        <taxon>Campylobacteraceae</taxon>
        <taxon>Campylobacter</taxon>
    </lineage>
</organism>
<gene>
    <name evidence="2" type="ORF">CIGN_0539</name>
</gene>
<evidence type="ECO:0000313" key="2">
    <source>
        <dbReference type="EMBL" id="ARQ98836.1"/>
    </source>
</evidence>
<dbReference type="PANTHER" id="PTHR35024">
    <property type="entry name" value="HYPOTHETICAL CYTOSOLIC PROTEIN"/>
    <property type="match status" value="1"/>
</dbReference>
<reference evidence="2 3" key="1">
    <citation type="journal article" date="2017" name="Genome Biol. Evol.">
        <title>Comparative Genomic Analysis Identifies a Campylobacter Clade Deficient in Selenium Metabolism.</title>
        <authorList>
            <person name="Miller W.G."/>
            <person name="Yee E."/>
            <person name="Lopes B.S."/>
            <person name="Chapman M.H."/>
            <person name="Huynh S."/>
            <person name="Bono J.L."/>
            <person name="Parker C.T."/>
            <person name="Strachan N.J.C."/>
            <person name="Forbes K.J."/>
        </authorList>
    </citation>
    <scope>NUCLEOTIDE SEQUENCE [LARGE SCALE GENOMIC DNA]</scope>
    <source>
        <strain evidence="2 3">NCTC 13003</strain>
    </source>
</reference>
<name>A0A1X9SRG2_9BACT</name>